<dbReference type="GO" id="GO:0004252">
    <property type="term" value="F:serine-type endopeptidase activity"/>
    <property type="evidence" value="ECO:0007669"/>
    <property type="project" value="UniProtKB-UniRule"/>
</dbReference>
<dbReference type="GO" id="GO:0006465">
    <property type="term" value="P:signal peptide processing"/>
    <property type="evidence" value="ECO:0007669"/>
    <property type="project" value="UniProtKB-UniRule"/>
</dbReference>
<keyword evidence="3 6" id="KW-1133">Transmembrane helix</keyword>
<dbReference type="InterPro" id="IPR019533">
    <property type="entry name" value="Peptidase_S26"/>
</dbReference>
<dbReference type="NCBIfam" id="TIGR02228">
    <property type="entry name" value="sigpep_I_arch"/>
    <property type="match status" value="1"/>
</dbReference>
<dbReference type="Gene3D" id="2.10.109.10">
    <property type="entry name" value="Umud Fragment, subunit A"/>
    <property type="match status" value="1"/>
</dbReference>
<dbReference type="AlphaFoldDB" id="A0A351JSL5"/>
<dbReference type="GO" id="GO:0009003">
    <property type="term" value="F:signal peptidase activity"/>
    <property type="evidence" value="ECO:0007669"/>
    <property type="project" value="UniProtKB-EC"/>
</dbReference>
<evidence type="ECO:0000256" key="4">
    <source>
        <dbReference type="ARBA" id="ARBA00023136"/>
    </source>
</evidence>
<dbReference type="SUPFAM" id="SSF51306">
    <property type="entry name" value="LexA/Signal peptidase"/>
    <property type="match status" value="1"/>
</dbReference>
<evidence type="ECO:0000313" key="7">
    <source>
        <dbReference type="EMBL" id="HAZ29285.1"/>
    </source>
</evidence>
<organism evidence="7 8">
    <name type="scientific">candidate division WWE3 bacterium</name>
    <dbReference type="NCBI Taxonomy" id="2053526"/>
    <lineage>
        <taxon>Bacteria</taxon>
        <taxon>Katanobacteria</taxon>
    </lineage>
</organism>
<dbReference type="CDD" id="cd06530">
    <property type="entry name" value="S26_SPase_I"/>
    <property type="match status" value="1"/>
</dbReference>
<evidence type="ECO:0000313" key="8">
    <source>
        <dbReference type="Proteomes" id="UP000264072"/>
    </source>
</evidence>
<dbReference type="GO" id="GO:0016020">
    <property type="term" value="C:membrane"/>
    <property type="evidence" value="ECO:0007669"/>
    <property type="project" value="UniProtKB-SubCell"/>
</dbReference>
<accession>A0A351JSL5</accession>
<proteinExistence type="predicted"/>
<keyword evidence="2 6" id="KW-0812">Transmembrane</keyword>
<dbReference type="EC" id="3.4.21.89" evidence="5"/>
<evidence type="ECO:0000256" key="2">
    <source>
        <dbReference type="ARBA" id="ARBA00022692"/>
    </source>
</evidence>
<gene>
    <name evidence="7" type="ORF">DCY43_00825</name>
</gene>
<protein>
    <recommendedName>
        <fullName evidence="5">Signal peptidase I</fullName>
        <ecNumber evidence="5">3.4.21.89</ecNumber>
    </recommendedName>
</protein>
<dbReference type="Proteomes" id="UP000264072">
    <property type="component" value="Unassembled WGS sequence"/>
</dbReference>
<feature type="transmembrane region" description="Helical" evidence="6">
    <location>
        <begin position="135"/>
        <end position="155"/>
    </location>
</feature>
<reference evidence="7 8" key="1">
    <citation type="journal article" date="2018" name="Nat. Biotechnol.">
        <title>A standardized bacterial taxonomy based on genome phylogeny substantially revises the tree of life.</title>
        <authorList>
            <person name="Parks D.H."/>
            <person name="Chuvochina M."/>
            <person name="Waite D.W."/>
            <person name="Rinke C."/>
            <person name="Skarshewski A."/>
            <person name="Chaumeil P.A."/>
            <person name="Hugenholtz P."/>
        </authorList>
    </citation>
    <scope>NUCLEOTIDE SEQUENCE [LARGE SCALE GENOMIC DNA]</scope>
    <source>
        <strain evidence="7">UBA10185</strain>
    </source>
</reference>
<evidence type="ECO:0000256" key="1">
    <source>
        <dbReference type="ARBA" id="ARBA00004370"/>
    </source>
</evidence>
<keyword evidence="4 6" id="KW-0472">Membrane</keyword>
<evidence type="ECO:0000256" key="3">
    <source>
        <dbReference type="ARBA" id="ARBA00022989"/>
    </source>
</evidence>
<evidence type="ECO:0000256" key="5">
    <source>
        <dbReference type="NCBIfam" id="TIGR02228"/>
    </source>
</evidence>
<dbReference type="InterPro" id="IPR001733">
    <property type="entry name" value="Peptidase_S26B"/>
</dbReference>
<dbReference type="InterPro" id="IPR036286">
    <property type="entry name" value="LexA/Signal_pep-like_sf"/>
</dbReference>
<feature type="transmembrane region" description="Helical" evidence="6">
    <location>
        <begin position="20"/>
        <end position="41"/>
    </location>
</feature>
<dbReference type="PRINTS" id="PR00728">
    <property type="entry name" value="SIGNALPTASE"/>
</dbReference>
<name>A0A351JSL5_UNCKA</name>
<dbReference type="PANTHER" id="PTHR10806:SF6">
    <property type="entry name" value="SIGNAL PEPTIDASE COMPLEX CATALYTIC SUBUNIT SEC11"/>
    <property type="match status" value="1"/>
</dbReference>
<evidence type="ECO:0000256" key="6">
    <source>
        <dbReference type="SAM" id="Phobius"/>
    </source>
</evidence>
<comment type="caution">
    <text evidence="7">The sequence shown here is derived from an EMBL/GenBank/DDBJ whole genome shotgun (WGS) entry which is preliminary data.</text>
</comment>
<comment type="subcellular location">
    <subcellularLocation>
        <location evidence="1">Membrane</location>
    </subcellularLocation>
</comment>
<dbReference type="PANTHER" id="PTHR10806">
    <property type="entry name" value="SIGNAL PEPTIDASE COMPLEX CATALYTIC SUBUNIT SEC11"/>
    <property type="match status" value="1"/>
</dbReference>
<sequence>MNSRDPAHIIMSCCMSKGAIKLVFLTVTLGVVCTLCVYFNVRVFFIKTGSMEPGIARGSLVFTYRSFVDIASGEVVVFFDSRLNTPVAHRVLAIHKQPTSHFITKGDTNTSADTGKVYQGDVIGKVFAVVEAPSIYQLFTAVLGFCLFYLLGVTLKGFLLSLRKHDYSCPSSAHNQIY</sequence>
<dbReference type="EMBL" id="DNHX01000007">
    <property type="protein sequence ID" value="HAZ29285.1"/>
    <property type="molecule type" value="Genomic_DNA"/>
</dbReference>